<sequence length="452" mass="50029">MPEWGRAMQQMYAIRTDPRIDAVAVPENLRVGLMVAEQRKRCSAIGCHARFFNFAFGQSPFPVPPGLVTSLKREATLGHYTEAAGTEELREAVAGFYARHFGVRAEPERVVVGNGSKELIYIIFSMMEATAVIPSPAWIGYAPIIKLLGKEYRTLPPRPERGYRLDPADLRAVLAAHPAERHILIFNNPNNPTGALYTKPELEAIAAICREYGCLVIADEIYALTTYEFERFTSMGTVYPEGTFVTGGLSKDRSAAGYRLGTCILPEDCPEELVTDFTKVAATMYTSASTPVQYAAITAYAEDPAIEEYMRTARAVHGIICRYMSKAVSTIDGVMTTVPEGGFYFLADFNLLADDLKQYGVTRSNDLSTALLAHPHHVATIGGDAVMLPQDRFGIRVACVDYDGRRALDLYREERPTTSLDRTAFVHEVAPLMVDGVGAMRRFVEEVRKEAR</sequence>
<keyword evidence="6" id="KW-0663">Pyridoxal phosphate</keyword>
<dbReference type="Proteomes" id="UP001042704">
    <property type="component" value="Chromosome"/>
</dbReference>
<proteinExistence type="inferred from homology"/>
<keyword evidence="5 7" id="KW-0808">Transferase</keyword>
<evidence type="ECO:0000256" key="4">
    <source>
        <dbReference type="ARBA" id="ARBA00022576"/>
    </source>
</evidence>
<dbReference type="GO" id="GO:0006520">
    <property type="term" value="P:amino acid metabolic process"/>
    <property type="evidence" value="ECO:0007669"/>
    <property type="project" value="InterPro"/>
</dbReference>
<dbReference type="GO" id="GO:0030170">
    <property type="term" value="F:pyridoxal phosphate binding"/>
    <property type="evidence" value="ECO:0007669"/>
    <property type="project" value="InterPro"/>
</dbReference>
<evidence type="ECO:0000256" key="3">
    <source>
        <dbReference type="ARBA" id="ARBA00011738"/>
    </source>
</evidence>
<dbReference type="InterPro" id="IPR004839">
    <property type="entry name" value="Aminotransferase_I/II_large"/>
</dbReference>
<comment type="similarity">
    <text evidence="2 7">Belongs to the class-I pyridoxal-phosphate-dependent aminotransferase family.</text>
</comment>
<dbReference type="GO" id="GO:0008483">
    <property type="term" value="F:transaminase activity"/>
    <property type="evidence" value="ECO:0007669"/>
    <property type="project" value="UniProtKB-KW"/>
</dbReference>
<evidence type="ECO:0000313" key="9">
    <source>
        <dbReference type="EMBL" id="QSZ66029.1"/>
    </source>
</evidence>
<reference evidence="9" key="1">
    <citation type="journal article" date="2001" name="Int. J. Syst. Evol. Microbiol.">
        <title>Methanofollis aquaemaris sp. nov., a methanogen isolated from an aquaculture fish pond.</title>
        <authorList>
            <person name="Lai M.C."/>
            <person name="Chen S.C."/>
        </authorList>
    </citation>
    <scope>NUCLEOTIDE SEQUENCE</scope>
    <source>
        <strain evidence="9">N2F9704</strain>
    </source>
</reference>
<evidence type="ECO:0000256" key="1">
    <source>
        <dbReference type="ARBA" id="ARBA00001933"/>
    </source>
</evidence>
<keyword evidence="4 7" id="KW-0032">Aminotransferase</keyword>
<dbReference type="InterPro" id="IPR015422">
    <property type="entry name" value="PyrdxlP-dep_Trfase_small"/>
</dbReference>
<dbReference type="InterPro" id="IPR004838">
    <property type="entry name" value="NHTrfase_class1_PyrdxlP-BS"/>
</dbReference>
<dbReference type="EMBL" id="CP036172">
    <property type="protein sequence ID" value="QSZ66029.1"/>
    <property type="molecule type" value="Genomic_DNA"/>
</dbReference>
<evidence type="ECO:0000313" key="10">
    <source>
        <dbReference type="Proteomes" id="UP001042704"/>
    </source>
</evidence>
<accession>A0A8A3S243</accession>
<reference evidence="9" key="2">
    <citation type="submission" date="2019-02" db="EMBL/GenBank/DDBJ databases">
        <authorList>
            <person name="Chen S.-C."/>
            <person name="Chien H.-H."/>
            <person name="Lai M.-C."/>
        </authorList>
    </citation>
    <scope>NUCLEOTIDE SEQUENCE</scope>
    <source>
        <strain evidence="9">N2F9704</strain>
    </source>
</reference>
<dbReference type="SUPFAM" id="SSF53383">
    <property type="entry name" value="PLP-dependent transferases"/>
    <property type="match status" value="1"/>
</dbReference>
<organism evidence="9 10">
    <name type="scientific">Methanofollis aquaemaris</name>
    <dbReference type="NCBI Taxonomy" id="126734"/>
    <lineage>
        <taxon>Archaea</taxon>
        <taxon>Methanobacteriati</taxon>
        <taxon>Methanobacteriota</taxon>
        <taxon>Stenosarchaea group</taxon>
        <taxon>Methanomicrobia</taxon>
        <taxon>Methanomicrobiales</taxon>
        <taxon>Methanomicrobiaceae</taxon>
        <taxon>Methanofollis</taxon>
    </lineage>
</organism>
<dbReference type="Gene3D" id="3.40.640.10">
    <property type="entry name" value="Type I PLP-dependent aspartate aminotransferase-like (Major domain)"/>
    <property type="match status" value="1"/>
</dbReference>
<comment type="subunit">
    <text evidence="3">Homodimer.</text>
</comment>
<dbReference type="InterPro" id="IPR015421">
    <property type="entry name" value="PyrdxlP-dep_Trfase_major"/>
</dbReference>
<name>A0A8A3S243_9EURY</name>
<evidence type="ECO:0000256" key="5">
    <source>
        <dbReference type="ARBA" id="ARBA00022679"/>
    </source>
</evidence>
<comment type="cofactor">
    <cofactor evidence="1 7">
        <name>pyridoxal 5'-phosphate</name>
        <dbReference type="ChEBI" id="CHEBI:597326"/>
    </cofactor>
</comment>
<dbReference type="InterPro" id="IPR015424">
    <property type="entry name" value="PyrdxlP-dep_Trfase"/>
</dbReference>
<feature type="domain" description="Aminotransferase class I/classII large" evidence="8">
    <location>
        <begin position="52"/>
        <end position="400"/>
    </location>
</feature>
<dbReference type="Gene3D" id="3.90.1150.10">
    <property type="entry name" value="Aspartate Aminotransferase, domain 1"/>
    <property type="match status" value="1"/>
</dbReference>
<dbReference type="PANTHER" id="PTHR46383">
    <property type="entry name" value="ASPARTATE AMINOTRANSFERASE"/>
    <property type="match status" value="1"/>
</dbReference>
<dbReference type="AlphaFoldDB" id="A0A8A3S243"/>
<evidence type="ECO:0000256" key="7">
    <source>
        <dbReference type="RuleBase" id="RU000481"/>
    </source>
</evidence>
<protein>
    <recommendedName>
        <fullName evidence="7">Aminotransferase</fullName>
        <ecNumber evidence="7">2.6.1.-</ecNumber>
    </recommendedName>
</protein>
<dbReference type="Pfam" id="PF00155">
    <property type="entry name" value="Aminotran_1_2"/>
    <property type="match status" value="1"/>
</dbReference>
<evidence type="ECO:0000256" key="2">
    <source>
        <dbReference type="ARBA" id="ARBA00007441"/>
    </source>
</evidence>
<dbReference type="PANTHER" id="PTHR46383:SF1">
    <property type="entry name" value="ASPARTATE AMINOTRANSFERASE"/>
    <property type="match status" value="1"/>
</dbReference>
<evidence type="ECO:0000259" key="8">
    <source>
        <dbReference type="Pfam" id="PF00155"/>
    </source>
</evidence>
<dbReference type="EC" id="2.6.1.-" evidence="7"/>
<dbReference type="InterPro" id="IPR050596">
    <property type="entry name" value="AspAT/PAT-like"/>
</dbReference>
<evidence type="ECO:0000256" key="6">
    <source>
        <dbReference type="ARBA" id="ARBA00022898"/>
    </source>
</evidence>
<dbReference type="PROSITE" id="PS00105">
    <property type="entry name" value="AA_TRANSFER_CLASS_1"/>
    <property type="match status" value="1"/>
</dbReference>
<keyword evidence="10" id="KW-1185">Reference proteome</keyword>
<dbReference type="KEGG" id="maqe:RJ40_00185"/>
<gene>
    <name evidence="9" type="ORF">RJ40_00185</name>
</gene>
<dbReference type="CDD" id="cd00609">
    <property type="entry name" value="AAT_like"/>
    <property type="match status" value="1"/>
</dbReference>